<gene>
    <name evidence="6" type="ORF">C823_06162</name>
</gene>
<dbReference type="Gene3D" id="3.20.20.70">
    <property type="entry name" value="Aldolase class I"/>
    <property type="match status" value="1"/>
</dbReference>
<evidence type="ECO:0000256" key="2">
    <source>
        <dbReference type="ARBA" id="ARBA00022723"/>
    </source>
</evidence>
<dbReference type="SMART" id="SM00729">
    <property type="entry name" value="Elp3"/>
    <property type="match status" value="1"/>
</dbReference>
<evidence type="ECO:0000256" key="3">
    <source>
        <dbReference type="ARBA" id="ARBA00023004"/>
    </source>
</evidence>
<accession>N1ZRG8</accession>
<evidence type="ECO:0000256" key="4">
    <source>
        <dbReference type="ARBA" id="ARBA00023014"/>
    </source>
</evidence>
<dbReference type="InterPro" id="IPR006638">
    <property type="entry name" value="Elp3/MiaA/NifB-like_rSAM"/>
</dbReference>
<organism evidence="6 7">
    <name type="scientific">Eubacterium plexicaudatum ASF492</name>
    <dbReference type="NCBI Taxonomy" id="1235802"/>
    <lineage>
        <taxon>Bacteria</taxon>
        <taxon>Bacillati</taxon>
        <taxon>Bacillota</taxon>
        <taxon>Clostridia</taxon>
        <taxon>Eubacteriales</taxon>
        <taxon>Eubacteriaceae</taxon>
        <taxon>Eubacterium</taxon>
    </lineage>
</organism>
<dbReference type="InterPro" id="IPR007197">
    <property type="entry name" value="rSAM"/>
</dbReference>
<dbReference type="Proteomes" id="UP000012589">
    <property type="component" value="Unassembled WGS sequence"/>
</dbReference>
<dbReference type="PATRIC" id="fig|1235802.3.peg.6519"/>
<dbReference type="AlphaFoldDB" id="N1ZRG8"/>
<reference evidence="6 7" key="1">
    <citation type="journal article" date="2014" name="Genome Announc.">
        <title>Draft genome sequences of the altered schaedler flora, a defined bacterial community from gnotobiotic mice.</title>
        <authorList>
            <person name="Wannemuehler M.J."/>
            <person name="Overstreet A.M."/>
            <person name="Ward D.V."/>
            <person name="Phillips G.J."/>
        </authorList>
    </citation>
    <scope>NUCLEOTIDE SEQUENCE [LARGE SCALE GENOMIC DNA]</scope>
    <source>
        <strain evidence="6 7">ASF492</strain>
    </source>
</reference>
<keyword evidence="7" id="KW-1185">Reference proteome</keyword>
<keyword evidence="2" id="KW-0479">Metal-binding</keyword>
<comment type="caution">
    <text evidence="6">The sequence shown here is derived from an EMBL/GenBank/DDBJ whole genome shotgun (WGS) entry which is preliminary data.</text>
</comment>
<evidence type="ECO:0000259" key="5">
    <source>
        <dbReference type="PROSITE" id="PS51918"/>
    </source>
</evidence>
<sequence>MQMENHAYCYTIVFKTNITSLNLDGGFNLYPNILGEEAFIQKNYDLDIGLKISLVNQGCILTNSAKQYLQTNGKIKQAVFSAIDFYLNNGMPVNVPLDLKFSDFSPYRIDLNSEQSPCLYYYDQLISEINIEMQPEWNEKFTQSGVSYSKIAYMSTDRLRIKHESLCIFKLQEKGCYFCNIPKSQSASVFTLKDISEVIHELFKKQNFRHILIGGASASANEEVQQILSIVRLIRQENSQIPIYIMCLPPSEKSVLKEYKNAGVNEVAYNIEIWDREIAKKIMPGKGTIPLEHYMEILKESTKLWGTSGNVRSALIVGLNSTETLLKAIKTLCANGIQPMLSIFRPMINTKLYPIVPPSNTELLDIYCQAQKICMEYGLELGPTCNACKNNMLA</sequence>
<feature type="domain" description="Radical SAM core" evidence="5">
    <location>
        <begin position="146"/>
        <end position="384"/>
    </location>
</feature>
<dbReference type="InterPro" id="IPR058240">
    <property type="entry name" value="rSAM_sf"/>
</dbReference>
<dbReference type="PROSITE" id="PS51918">
    <property type="entry name" value="RADICAL_SAM"/>
    <property type="match status" value="1"/>
</dbReference>
<evidence type="ECO:0000313" key="6">
    <source>
        <dbReference type="EMBL" id="EMZ16698.1"/>
    </source>
</evidence>
<keyword evidence="3" id="KW-0408">Iron</keyword>
<dbReference type="GO" id="GO:0003824">
    <property type="term" value="F:catalytic activity"/>
    <property type="evidence" value="ECO:0007669"/>
    <property type="project" value="InterPro"/>
</dbReference>
<dbReference type="HOGENOM" id="CLU_737386_0_0_9"/>
<evidence type="ECO:0000313" key="7">
    <source>
        <dbReference type="Proteomes" id="UP000012589"/>
    </source>
</evidence>
<keyword evidence="1" id="KW-0949">S-adenosyl-L-methionine</keyword>
<dbReference type="GO" id="GO:0051536">
    <property type="term" value="F:iron-sulfur cluster binding"/>
    <property type="evidence" value="ECO:0007669"/>
    <property type="project" value="UniProtKB-KW"/>
</dbReference>
<dbReference type="NCBIfam" id="NF045502">
    <property type="entry name" value="variant_rSAM"/>
    <property type="match status" value="1"/>
</dbReference>
<protein>
    <recommendedName>
        <fullName evidence="5">Radical SAM core domain-containing protein</fullName>
    </recommendedName>
</protein>
<dbReference type="GO" id="GO:0046872">
    <property type="term" value="F:metal ion binding"/>
    <property type="evidence" value="ECO:0007669"/>
    <property type="project" value="UniProtKB-KW"/>
</dbReference>
<keyword evidence="4" id="KW-0411">Iron-sulfur</keyword>
<name>N1ZRG8_9FIRM</name>
<dbReference type="InterPro" id="IPR013785">
    <property type="entry name" value="Aldolase_TIM"/>
</dbReference>
<dbReference type="SUPFAM" id="SSF102114">
    <property type="entry name" value="Radical SAM enzymes"/>
    <property type="match status" value="1"/>
</dbReference>
<proteinExistence type="predicted"/>
<evidence type="ECO:0000256" key="1">
    <source>
        <dbReference type="ARBA" id="ARBA00022691"/>
    </source>
</evidence>
<dbReference type="EMBL" id="AQFT01000227">
    <property type="protein sequence ID" value="EMZ16698.1"/>
    <property type="molecule type" value="Genomic_DNA"/>
</dbReference>
<dbReference type="eggNOG" id="COG1032">
    <property type="taxonomic scope" value="Bacteria"/>
</dbReference>
<dbReference type="Pfam" id="PF04055">
    <property type="entry name" value="Radical_SAM"/>
    <property type="match status" value="1"/>
</dbReference>